<name>A0ABT8H5W0_9ACTN</name>
<dbReference type="Pfam" id="PF02371">
    <property type="entry name" value="Transposase_20"/>
    <property type="match status" value="1"/>
</dbReference>
<dbReference type="Pfam" id="PF01548">
    <property type="entry name" value="DEDD_Tnp_IS110"/>
    <property type="match status" value="1"/>
</dbReference>
<evidence type="ECO:0000259" key="2">
    <source>
        <dbReference type="Pfam" id="PF01548"/>
    </source>
</evidence>
<keyword evidence="5" id="KW-1185">Reference proteome</keyword>
<dbReference type="PANTHER" id="PTHR33055">
    <property type="entry name" value="TRANSPOSASE FOR INSERTION SEQUENCE ELEMENT IS1111A"/>
    <property type="match status" value="1"/>
</dbReference>
<dbReference type="PANTHER" id="PTHR33055:SF16">
    <property type="entry name" value="TRANSPOSASE FOR INSERTION SEQUENCE ELEMENT IS1547"/>
    <property type="match status" value="1"/>
</dbReference>
<gene>
    <name evidence="4" type="ORF">QYF62_17690</name>
</gene>
<dbReference type="InterPro" id="IPR047650">
    <property type="entry name" value="Transpos_IS110"/>
</dbReference>
<dbReference type="NCBIfam" id="NF033542">
    <property type="entry name" value="transpos_IS110"/>
    <property type="match status" value="1"/>
</dbReference>
<comment type="caution">
    <text evidence="4">The sequence shown here is derived from an EMBL/GenBank/DDBJ whole genome shotgun (WGS) entry which is preliminary data.</text>
</comment>
<dbReference type="InterPro" id="IPR002525">
    <property type="entry name" value="Transp_IS110-like_N"/>
</dbReference>
<organism evidence="4 5">
    <name type="scientific">Dietzia maris</name>
    <dbReference type="NCBI Taxonomy" id="37915"/>
    <lineage>
        <taxon>Bacteria</taxon>
        <taxon>Bacillati</taxon>
        <taxon>Actinomycetota</taxon>
        <taxon>Actinomycetes</taxon>
        <taxon>Mycobacteriales</taxon>
        <taxon>Dietziaceae</taxon>
        <taxon>Dietzia</taxon>
    </lineage>
</organism>
<sequence length="309" mass="33730">MPLSDARPTATRSSEPRFPKGVPNTYGAGLAAACEQAGFEVVEAARMNTRANRGVGKSDPLDAHRIAAAVLALECDQLRRPRMADGVRAALRVLVTARDHMTSERTATINALIALLRIVDLGIDARRALTGTQLLAVSRWRARDEDLGEATARLEAIRLAKRVVELDEQLAANSSRMTELVKASQATSLLDKTGIGPVTAAVCLTVWSHHGRVRSEAAFASLAGVNPIPASSGNTVRHRLNRGGDRRLNRALHMAVLTRMTHDPDTRAYVERRSAEGRTTKEIRRCLKRYLARQIYRTLSAAEPVHMPA</sequence>
<feature type="domain" description="Transposase IS110-like N-terminal" evidence="2">
    <location>
        <begin position="16"/>
        <end position="117"/>
    </location>
</feature>
<reference evidence="4 5" key="1">
    <citation type="submission" date="2023-07" db="EMBL/GenBank/DDBJ databases">
        <title>Strategy for survival of the halotoleranting strain Dietzia MX2 from the Yakshinskoe mineral salts deposit.</title>
        <authorList>
            <person name="Kharitonova M.A."/>
            <person name="Kupriyanova-Ashina F.G."/>
            <person name="Shakirov T.R."/>
            <person name="Vafina M.S."/>
            <person name="Ilinskaya O.N."/>
        </authorList>
    </citation>
    <scope>NUCLEOTIDE SEQUENCE [LARGE SCALE GENOMIC DNA]</scope>
    <source>
        <strain evidence="4 5">MX2</strain>
    </source>
</reference>
<proteinExistence type="predicted"/>
<evidence type="ECO:0000313" key="4">
    <source>
        <dbReference type="EMBL" id="MDN4507859.1"/>
    </source>
</evidence>
<dbReference type="RefSeq" id="WP_081470609.1">
    <property type="nucleotide sequence ID" value="NZ_JAUHTB010000051.1"/>
</dbReference>
<dbReference type="EMBL" id="JAUHTB010000051">
    <property type="protein sequence ID" value="MDN4507859.1"/>
    <property type="molecule type" value="Genomic_DNA"/>
</dbReference>
<feature type="region of interest" description="Disordered" evidence="1">
    <location>
        <begin position="1"/>
        <end position="22"/>
    </location>
</feature>
<evidence type="ECO:0000259" key="3">
    <source>
        <dbReference type="Pfam" id="PF02371"/>
    </source>
</evidence>
<protein>
    <submittedName>
        <fullName evidence="4">IS110 family transposase</fullName>
    </submittedName>
</protein>
<dbReference type="InterPro" id="IPR003346">
    <property type="entry name" value="Transposase_20"/>
</dbReference>
<evidence type="ECO:0000313" key="5">
    <source>
        <dbReference type="Proteomes" id="UP001172702"/>
    </source>
</evidence>
<evidence type="ECO:0000256" key="1">
    <source>
        <dbReference type="SAM" id="MobiDB-lite"/>
    </source>
</evidence>
<feature type="domain" description="Transposase IS116/IS110/IS902 C-terminal" evidence="3">
    <location>
        <begin position="189"/>
        <end position="270"/>
    </location>
</feature>
<dbReference type="PROSITE" id="PS51257">
    <property type="entry name" value="PROKAR_LIPOPROTEIN"/>
    <property type="match status" value="1"/>
</dbReference>
<dbReference type="Proteomes" id="UP001172702">
    <property type="component" value="Unassembled WGS sequence"/>
</dbReference>
<accession>A0ABT8H5W0</accession>